<reference evidence="2 3" key="1">
    <citation type="journal article" date="2012" name="J. Bacteriol.">
        <title>Complete genome sequence of Mycobacterium intracellulare strain ATCC 13950T.</title>
        <authorList>
            <person name="Kim B.J."/>
            <person name="Choi B.S."/>
            <person name="Lim J.S."/>
            <person name="Choi I.Y."/>
            <person name="Lee J.H."/>
            <person name="Chun J."/>
            <person name="Kook Y.H."/>
            <person name="Kim B.J."/>
        </authorList>
    </citation>
    <scope>NUCLEOTIDE SEQUENCE [LARGE SCALE GENOMIC DNA]</scope>
    <source>
        <strain evidence="3">ATCC 13950 / DSM 43223 / JCM 6384 / NCTC 13025 / 3600</strain>
    </source>
</reference>
<evidence type="ECO:0000313" key="2">
    <source>
        <dbReference type="EMBL" id="AFC41411.1"/>
    </source>
</evidence>
<dbReference type="AlphaFoldDB" id="H8IJN2"/>
<accession>H8IJN2</accession>
<gene>
    <name evidence="2" type="ordered locus">OCU_01910</name>
</gene>
<dbReference type="EMBL" id="CP003322">
    <property type="protein sequence ID" value="AFC41411.1"/>
    <property type="molecule type" value="Genomic_DNA"/>
</dbReference>
<evidence type="ECO:0000256" key="1">
    <source>
        <dbReference type="SAM" id="MobiDB-lite"/>
    </source>
</evidence>
<name>H8IJN2_MYCIA</name>
<proteinExistence type="predicted"/>
<dbReference type="HOGENOM" id="CLU_3170454_0_0_11"/>
<evidence type="ECO:0000313" key="3">
    <source>
        <dbReference type="Proteomes" id="UP000008004"/>
    </source>
</evidence>
<feature type="region of interest" description="Disordered" evidence="1">
    <location>
        <begin position="1"/>
        <end position="47"/>
    </location>
</feature>
<sequence>MAIRLPGREEALRARGDHATGPLWRPSRRAAVSGGPVVDERNPDGAH</sequence>
<feature type="compositionally biased region" description="Basic and acidic residues" evidence="1">
    <location>
        <begin position="38"/>
        <end position="47"/>
    </location>
</feature>
<dbReference type="PATRIC" id="fig|487521.10.peg.193"/>
<organism evidence="2 3">
    <name type="scientific">Mycobacterium intracellulare (strain ATCC 13950 / DSM 43223 / JCM 6384 / NCTC 13025 / 3600)</name>
    <dbReference type="NCBI Taxonomy" id="487521"/>
    <lineage>
        <taxon>Bacteria</taxon>
        <taxon>Bacillati</taxon>
        <taxon>Actinomycetota</taxon>
        <taxon>Actinomycetes</taxon>
        <taxon>Mycobacteriales</taxon>
        <taxon>Mycobacteriaceae</taxon>
        <taxon>Mycobacterium</taxon>
        <taxon>Mycobacterium avium complex (MAC)</taxon>
    </lineage>
</organism>
<feature type="compositionally biased region" description="Basic and acidic residues" evidence="1">
    <location>
        <begin position="1"/>
        <end position="18"/>
    </location>
</feature>
<dbReference type="Proteomes" id="UP000008004">
    <property type="component" value="Chromosome"/>
</dbReference>
<dbReference type="KEGG" id="mia:OCU_01910"/>
<protein>
    <submittedName>
        <fullName evidence="2">Uncharacterized protein</fullName>
    </submittedName>
</protein>